<dbReference type="PANTHER" id="PTHR10795">
    <property type="entry name" value="PROPROTEIN CONVERTASE SUBTILISIN/KEXIN"/>
    <property type="match status" value="1"/>
</dbReference>
<name>A0A4S4E9Y9_CAMSN</name>
<dbReference type="InterPro" id="IPR010259">
    <property type="entry name" value="S8pro/Inhibitor_I9"/>
</dbReference>
<keyword evidence="2 3" id="KW-0732">Signal</keyword>
<evidence type="ECO:0000313" key="6">
    <source>
        <dbReference type="Proteomes" id="UP000306102"/>
    </source>
</evidence>
<feature type="domain" description="Inhibitor I9" evidence="4">
    <location>
        <begin position="60"/>
        <end position="112"/>
    </location>
</feature>
<feature type="signal peptide" evidence="3">
    <location>
        <begin position="1"/>
        <end position="19"/>
    </location>
</feature>
<comment type="similarity">
    <text evidence="1">Belongs to the peptidase S8 family.</text>
</comment>
<keyword evidence="6" id="KW-1185">Reference proteome</keyword>
<proteinExistence type="inferred from homology"/>
<protein>
    <recommendedName>
        <fullName evidence="4">Inhibitor I9 domain-containing protein</fullName>
    </recommendedName>
</protein>
<sequence>MKTSGTFLVFVVFFNLCHTTTLINASEHDDRKAYERHQYLLAGYCGLWPKVRDSPGDSHRQQHEMIAKESKIHSYGRSFNGFVAKLLPHEATRLSEKESVVSVFPNTVRELHTTRSWDFLGMPEKSMREQTFNRASAVSDCIGNKSLTYRIQADTYRESADTDGKFILTGIPVSIQLGPAIFRYEPASTARTGRYLEP</sequence>
<evidence type="ECO:0000256" key="1">
    <source>
        <dbReference type="ARBA" id="ARBA00011073"/>
    </source>
</evidence>
<dbReference type="Gene3D" id="3.30.70.80">
    <property type="entry name" value="Peptidase S8 propeptide/proteinase inhibitor I9"/>
    <property type="match status" value="1"/>
</dbReference>
<comment type="caution">
    <text evidence="5">The sequence shown here is derived from an EMBL/GenBank/DDBJ whole genome shotgun (WGS) entry which is preliminary data.</text>
</comment>
<dbReference type="AlphaFoldDB" id="A0A4S4E9Y9"/>
<evidence type="ECO:0000256" key="3">
    <source>
        <dbReference type="SAM" id="SignalP"/>
    </source>
</evidence>
<dbReference type="InterPro" id="IPR037045">
    <property type="entry name" value="S8pro/Inhibitor_I9_sf"/>
</dbReference>
<evidence type="ECO:0000313" key="5">
    <source>
        <dbReference type="EMBL" id="THG12970.1"/>
    </source>
</evidence>
<evidence type="ECO:0000259" key="4">
    <source>
        <dbReference type="Pfam" id="PF05922"/>
    </source>
</evidence>
<organism evidence="5 6">
    <name type="scientific">Camellia sinensis var. sinensis</name>
    <name type="common">China tea</name>
    <dbReference type="NCBI Taxonomy" id="542762"/>
    <lineage>
        <taxon>Eukaryota</taxon>
        <taxon>Viridiplantae</taxon>
        <taxon>Streptophyta</taxon>
        <taxon>Embryophyta</taxon>
        <taxon>Tracheophyta</taxon>
        <taxon>Spermatophyta</taxon>
        <taxon>Magnoliopsida</taxon>
        <taxon>eudicotyledons</taxon>
        <taxon>Gunneridae</taxon>
        <taxon>Pentapetalae</taxon>
        <taxon>asterids</taxon>
        <taxon>Ericales</taxon>
        <taxon>Theaceae</taxon>
        <taxon>Camellia</taxon>
    </lineage>
</organism>
<reference evidence="5 6" key="1">
    <citation type="journal article" date="2018" name="Proc. Natl. Acad. Sci. U.S.A.">
        <title>Draft genome sequence of Camellia sinensis var. sinensis provides insights into the evolution of the tea genome and tea quality.</title>
        <authorList>
            <person name="Wei C."/>
            <person name="Yang H."/>
            <person name="Wang S."/>
            <person name="Zhao J."/>
            <person name="Liu C."/>
            <person name="Gao L."/>
            <person name="Xia E."/>
            <person name="Lu Y."/>
            <person name="Tai Y."/>
            <person name="She G."/>
            <person name="Sun J."/>
            <person name="Cao H."/>
            <person name="Tong W."/>
            <person name="Gao Q."/>
            <person name="Li Y."/>
            <person name="Deng W."/>
            <person name="Jiang X."/>
            <person name="Wang W."/>
            <person name="Chen Q."/>
            <person name="Zhang S."/>
            <person name="Li H."/>
            <person name="Wu J."/>
            <person name="Wang P."/>
            <person name="Li P."/>
            <person name="Shi C."/>
            <person name="Zheng F."/>
            <person name="Jian J."/>
            <person name="Huang B."/>
            <person name="Shan D."/>
            <person name="Shi M."/>
            <person name="Fang C."/>
            <person name="Yue Y."/>
            <person name="Li F."/>
            <person name="Li D."/>
            <person name="Wei S."/>
            <person name="Han B."/>
            <person name="Jiang C."/>
            <person name="Yin Y."/>
            <person name="Xia T."/>
            <person name="Zhang Z."/>
            <person name="Bennetzen J.L."/>
            <person name="Zhao S."/>
            <person name="Wan X."/>
        </authorList>
    </citation>
    <scope>NUCLEOTIDE SEQUENCE [LARGE SCALE GENOMIC DNA]</scope>
    <source>
        <strain evidence="6">cv. Shuchazao</strain>
        <tissue evidence="5">Leaf</tissue>
    </source>
</reference>
<evidence type="ECO:0000256" key="2">
    <source>
        <dbReference type="ARBA" id="ARBA00022729"/>
    </source>
</evidence>
<gene>
    <name evidence="5" type="ORF">TEA_026328</name>
</gene>
<dbReference type="EMBL" id="SDRB02006168">
    <property type="protein sequence ID" value="THG12970.1"/>
    <property type="molecule type" value="Genomic_DNA"/>
</dbReference>
<feature type="chain" id="PRO_5020666167" description="Inhibitor I9 domain-containing protein" evidence="3">
    <location>
        <begin position="20"/>
        <end position="198"/>
    </location>
</feature>
<dbReference type="Pfam" id="PF05922">
    <property type="entry name" value="Inhibitor_I9"/>
    <property type="match status" value="1"/>
</dbReference>
<dbReference type="InterPro" id="IPR045051">
    <property type="entry name" value="SBT"/>
</dbReference>
<accession>A0A4S4E9Y9</accession>
<dbReference type="Proteomes" id="UP000306102">
    <property type="component" value="Unassembled WGS sequence"/>
</dbReference>